<keyword evidence="2" id="KW-0805">Transcription regulation</keyword>
<evidence type="ECO:0000313" key="6">
    <source>
        <dbReference type="EMBL" id="MDO7842834.1"/>
    </source>
</evidence>
<dbReference type="CDD" id="cd08417">
    <property type="entry name" value="PBP2_Nitroaromatics_like"/>
    <property type="match status" value="1"/>
</dbReference>
<reference evidence="6" key="1">
    <citation type="submission" date="2023-07" db="EMBL/GenBank/DDBJ databases">
        <authorList>
            <person name="Kim M.K."/>
        </authorList>
    </citation>
    <scope>NUCLEOTIDE SEQUENCE</scope>
    <source>
        <strain evidence="6">CA1-15</strain>
    </source>
</reference>
<dbReference type="InterPro" id="IPR000847">
    <property type="entry name" value="LysR_HTH_N"/>
</dbReference>
<sequence length="314" mass="34512">MKIDLNLLRVFDILMEVHSVSRAADRLGLTQSAVSHALSRLREQLDDPLFVRARGGLAPTARAREIAPKVREGLVALRDAVSHPGFDPASTTRTFTVSASSYFCITIMPIAIERARREAPLAQFRIVFSSDDLLEGLDEGAIDLAIGVFGRFPARYSKSALYRERLVWVARTGTTADDLASRPRLALSRRPQPHFQQEMLVRGGLEQRNAILIDETLPPGPSPLTIHDPLSAGALVATSDLVALLPRQLARQLILHNRVTMLEQSEQDEVEMSMLWHNRSTADPAHVWLRDVVSGAALQLDVGAEDASPVSPPS</sequence>
<dbReference type="Gene3D" id="1.10.10.10">
    <property type="entry name" value="Winged helix-like DNA-binding domain superfamily/Winged helix DNA-binding domain"/>
    <property type="match status" value="1"/>
</dbReference>
<comment type="caution">
    <text evidence="6">The sequence shown here is derived from an EMBL/GenBank/DDBJ whole genome shotgun (WGS) entry which is preliminary data.</text>
</comment>
<evidence type="ECO:0000313" key="7">
    <source>
        <dbReference type="Proteomes" id="UP001176468"/>
    </source>
</evidence>
<gene>
    <name evidence="6" type="ORF">Q5H94_10885</name>
</gene>
<dbReference type="RefSeq" id="WP_304561282.1">
    <property type="nucleotide sequence ID" value="NZ_JAUQSZ010000006.1"/>
</dbReference>
<dbReference type="PROSITE" id="PS50931">
    <property type="entry name" value="HTH_LYSR"/>
    <property type="match status" value="1"/>
</dbReference>
<evidence type="ECO:0000256" key="3">
    <source>
        <dbReference type="ARBA" id="ARBA00023125"/>
    </source>
</evidence>
<dbReference type="InterPro" id="IPR036390">
    <property type="entry name" value="WH_DNA-bd_sf"/>
</dbReference>
<dbReference type="InterPro" id="IPR037402">
    <property type="entry name" value="YidZ_PBP2"/>
</dbReference>
<dbReference type="Gene3D" id="3.40.190.10">
    <property type="entry name" value="Periplasmic binding protein-like II"/>
    <property type="match status" value="2"/>
</dbReference>
<comment type="similarity">
    <text evidence="1">Belongs to the LysR transcriptional regulatory family.</text>
</comment>
<dbReference type="Pfam" id="PF03466">
    <property type="entry name" value="LysR_substrate"/>
    <property type="match status" value="1"/>
</dbReference>
<organism evidence="6 7">
    <name type="scientific">Sphingomonas immobilis</name>
    <dbReference type="NCBI Taxonomy" id="3063997"/>
    <lineage>
        <taxon>Bacteria</taxon>
        <taxon>Pseudomonadati</taxon>
        <taxon>Pseudomonadota</taxon>
        <taxon>Alphaproteobacteria</taxon>
        <taxon>Sphingomonadales</taxon>
        <taxon>Sphingomonadaceae</taxon>
        <taxon>Sphingomonas</taxon>
    </lineage>
</organism>
<keyword evidence="4" id="KW-0804">Transcription</keyword>
<dbReference type="EMBL" id="JAUQSZ010000006">
    <property type="protein sequence ID" value="MDO7842834.1"/>
    <property type="molecule type" value="Genomic_DNA"/>
</dbReference>
<dbReference type="SUPFAM" id="SSF46785">
    <property type="entry name" value="Winged helix' DNA-binding domain"/>
    <property type="match status" value="1"/>
</dbReference>
<dbReference type="PANTHER" id="PTHR30118:SF15">
    <property type="entry name" value="TRANSCRIPTIONAL REGULATORY PROTEIN"/>
    <property type="match status" value="1"/>
</dbReference>
<dbReference type="SUPFAM" id="SSF53850">
    <property type="entry name" value="Periplasmic binding protein-like II"/>
    <property type="match status" value="1"/>
</dbReference>
<keyword evidence="7" id="KW-1185">Reference proteome</keyword>
<evidence type="ECO:0000256" key="1">
    <source>
        <dbReference type="ARBA" id="ARBA00009437"/>
    </source>
</evidence>
<dbReference type="PRINTS" id="PR00039">
    <property type="entry name" value="HTHLYSR"/>
</dbReference>
<dbReference type="Proteomes" id="UP001176468">
    <property type="component" value="Unassembled WGS sequence"/>
</dbReference>
<evidence type="ECO:0000256" key="4">
    <source>
        <dbReference type="ARBA" id="ARBA00023163"/>
    </source>
</evidence>
<name>A0ABT8ZZ32_9SPHN</name>
<dbReference type="InterPro" id="IPR005119">
    <property type="entry name" value="LysR_subst-bd"/>
</dbReference>
<protein>
    <submittedName>
        <fullName evidence="6">LysR family transcriptional regulator</fullName>
    </submittedName>
</protein>
<dbReference type="Pfam" id="PF00126">
    <property type="entry name" value="HTH_1"/>
    <property type="match status" value="1"/>
</dbReference>
<evidence type="ECO:0000259" key="5">
    <source>
        <dbReference type="PROSITE" id="PS50931"/>
    </source>
</evidence>
<accession>A0ABT8ZZ32</accession>
<evidence type="ECO:0000256" key="2">
    <source>
        <dbReference type="ARBA" id="ARBA00023015"/>
    </source>
</evidence>
<proteinExistence type="inferred from homology"/>
<dbReference type="PANTHER" id="PTHR30118">
    <property type="entry name" value="HTH-TYPE TRANSCRIPTIONAL REGULATOR LEUO-RELATED"/>
    <property type="match status" value="1"/>
</dbReference>
<keyword evidence="3" id="KW-0238">DNA-binding</keyword>
<dbReference type="InterPro" id="IPR050389">
    <property type="entry name" value="LysR-type_TF"/>
</dbReference>
<dbReference type="InterPro" id="IPR036388">
    <property type="entry name" value="WH-like_DNA-bd_sf"/>
</dbReference>
<feature type="domain" description="HTH lysR-type" evidence="5">
    <location>
        <begin position="3"/>
        <end position="60"/>
    </location>
</feature>